<evidence type="ECO:0000256" key="4">
    <source>
        <dbReference type="ARBA" id="ARBA00022490"/>
    </source>
</evidence>
<sequence>MASNFAKFDYLLGSFAKEHDTIESLLNTFFEWLRERTDFFHVAQPSSSTAIGFHEGEAERMLKEIFLKHQKLYRSATLPNRLANIPASTTFSPSSHKKEAMREVPPAQSSQFPGNGDDEGTEIVISPVPRRFRGATNAVQSEIQKFLGKRGKCLSVRWPSAEDLSKVIIAVDSESIAEWIINESQSKNRDLILWEEDLSQNLCIEIIRTERYSNQRAKVDRSNDAANSTNPRHGKHHITPYNGAILDKYVWNQTFQEVTVEFPLNTNCKKHDLEIVIDFQYLLIKCKGKILTDGQLCRPINREDSVWTIEDENTLILTLYKKEEYWWQSVIIGDPEIDLTKVESKKSVEDYDGKMQAQIRKIWHQQAEKALSKAEKMDQSDLLKKAWNAEGSPFKGQPFDPSLLRFN</sequence>
<reference evidence="9 10" key="1">
    <citation type="journal article" date="2020" name="bioRxiv">
        <title>Metabolic contributions of an alphaproteobacterial endosymbiont in the apicomplexan Cardiosporidium cionae.</title>
        <authorList>
            <person name="Hunter E.S."/>
            <person name="Paight C.J."/>
            <person name="Lane C.E."/>
        </authorList>
    </citation>
    <scope>NUCLEOTIDE SEQUENCE [LARGE SCALE GENOMIC DNA]</scope>
    <source>
        <strain evidence="9">ESH_2018</strain>
    </source>
</reference>
<evidence type="ECO:0000313" key="9">
    <source>
        <dbReference type="EMBL" id="KAF8819920.1"/>
    </source>
</evidence>
<dbReference type="Gene3D" id="2.60.40.790">
    <property type="match status" value="1"/>
</dbReference>
<dbReference type="CDD" id="cd06467">
    <property type="entry name" value="p23_NUDC_like"/>
    <property type="match status" value="1"/>
</dbReference>
<dbReference type="InterPro" id="IPR008978">
    <property type="entry name" value="HSP20-like_chaperone"/>
</dbReference>
<name>A0ABQ7J7G0_9APIC</name>
<dbReference type="Proteomes" id="UP000823046">
    <property type="component" value="Unassembled WGS sequence"/>
</dbReference>
<protein>
    <recommendedName>
        <fullName evidence="3">Nuclear migration protein nudC</fullName>
    </recommendedName>
    <alternativeName>
        <fullName evidence="6">Nuclear distribution protein C homolog</fullName>
    </alternativeName>
</protein>
<evidence type="ECO:0000313" key="10">
    <source>
        <dbReference type="Proteomes" id="UP000823046"/>
    </source>
</evidence>
<dbReference type="EMBL" id="JADAQX010000553">
    <property type="protein sequence ID" value="KAF8819920.1"/>
    <property type="molecule type" value="Genomic_DNA"/>
</dbReference>
<dbReference type="PANTHER" id="PTHR12356:SF3">
    <property type="entry name" value="NUCLEAR MIGRATION PROTEIN NUDC"/>
    <property type="match status" value="1"/>
</dbReference>
<evidence type="ECO:0000256" key="5">
    <source>
        <dbReference type="ARBA" id="ARBA00022553"/>
    </source>
</evidence>
<dbReference type="PANTHER" id="PTHR12356">
    <property type="entry name" value="NUCLEAR MOVEMENT PROTEIN NUDC"/>
    <property type="match status" value="1"/>
</dbReference>
<dbReference type="SUPFAM" id="SSF49764">
    <property type="entry name" value="HSP20-like chaperones"/>
    <property type="match status" value="1"/>
</dbReference>
<evidence type="ECO:0000256" key="2">
    <source>
        <dbReference type="ARBA" id="ARBA00010513"/>
    </source>
</evidence>
<keyword evidence="5" id="KW-0597">Phosphoprotein</keyword>
<dbReference type="InterPro" id="IPR025934">
    <property type="entry name" value="NudC_N_dom"/>
</dbReference>
<keyword evidence="4" id="KW-0963">Cytoplasm</keyword>
<gene>
    <name evidence="9" type="ORF">IE077_003795</name>
</gene>
<proteinExistence type="inferred from homology"/>
<dbReference type="InterPro" id="IPR007052">
    <property type="entry name" value="CS_dom"/>
</dbReference>
<feature type="domain" description="CS" evidence="8">
    <location>
        <begin position="244"/>
        <end position="331"/>
    </location>
</feature>
<evidence type="ECO:0000256" key="1">
    <source>
        <dbReference type="ARBA" id="ARBA00004496"/>
    </source>
</evidence>
<dbReference type="InterPro" id="IPR037898">
    <property type="entry name" value="NudC_fam"/>
</dbReference>
<dbReference type="Pfam" id="PF14050">
    <property type="entry name" value="Nudc_N"/>
    <property type="match status" value="1"/>
</dbReference>
<dbReference type="PROSITE" id="PS51203">
    <property type="entry name" value="CS"/>
    <property type="match status" value="1"/>
</dbReference>
<evidence type="ECO:0000256" key="6">
    <source>
        <dbReference type="ARBA" id="ARBA00030427"/>
    </source>
</evidence>
<evidence type="ECO:0000259" key="8">
    <source>
        <dbReference type="PROSITE" id="PS51203"/>
    </source>
</evidence>
<comment type="subcellular location">
    <subcellularLocation>
        <location evidence="1">Cytoplasm</location>
    </subcellularLocation>
</comment>
<evidence type="ECO:0000256" key="3">
    <source>
        <dbReference type="ARBA" id="ARBA00017641"/>
    </source>
</evidence>
<evidence type="ECO:0000256" key="7">
    <source>
        <dbReference type="SAM" id="MobiDB-lite"/>
    </source>
</evidence>
<keyword evidence="10" id="KW-1185">Reference proteome</keyword>
<comment type="similarity">
    <text evidence="2">Belongs to the nudC family.</text>
</comment>
<organism evidence="9 10">
    <name type="scientific">Cardiosporidium cionae</name>
    <dbReference type="NCBI Taxonomy" id="476202"/>
    <lineage>
        <taxon>Eukaryota</taxon>
        <taxon>Sar</taxon>
        <taxon>Alveolata</taxon>
        <taxon>Apicomplexa</taxon>
        <taxon>Aconoidasida</taxon>
        <taxon>Nephromycida</taxon>
        <taxon>Cardiosporidium</taxon>
    </lineage>
</organism>
<comment type="caution">
    <text evidence="9">The sequence shown here is derived from an EMBL/GenBank/DDBJ whole genome shotgun (WGS) entry which is preliminary data.</text>
</comment>
<dbReference type="Pfam" id="PF04969">
    <property type="entry name" value="CS"/>
    <property type="match status" value="1"/>
</dbReference>
<accession>A0ABQ7J7G0</accession>
<feature type="region of interest" description="Disordered" evidence="7">
    <location>
        <begin position="87"/>
        <end position="120"/>
    </location>
</feature>